<gene>
    <name evidence="3" type="ORF">Q760_09370</name>
</gene>
<dbReference type="SUPFAM" id="SSF55073">
    <property type="entry name" value="Nucleotide cyclase"/>
    <property type="match status" value="1"/>
</dbReference>
<dbReference type="Pfam" id="PF00563">
    <property type="entry name" value="EAL"/>
    <property type="match status" value="1"/>
</dbReference>
<dbReference type="InterPro" id="IPR001633">
    <property type="entry name" value="EAL_dom"/>
</dbReference>
<evidence type="ECO:0000259" key="1">
    <source>
        <dbReference type="PROSITE" id="PS50883"/>
    </source>
</evidence>
<protein>
    <recommendedName>
        <fullName evidence="5">Diguanylate cyclase</fullName>
    </recommendedName>
</protein>
<dbReference type="InterPro" id="IPR029787">
    <property type="entry name" value="Nucleotide_cyclase"/>
</dbReference>
<sequence>METTGERETSGGTTTLLFRHVRAQGGDAAVQEVLERAGVPELAAHVGDMGHWISYETRIRLFHAAVDVLGDPRTMFDVGATAIANGLDHALVLLLRTLGSPREVYRQLPRAVSKFTSTSTMRIVRLDATSATVHYRLHDGYAHSRLDCDYARGLISSVPRLFDLPAAAVGHPACQSDGHPHCVYTIRWPRYRRFAPLRRRGQESVELGALRAQLEDLQLAASDLVSSDDVGAVLERITDRAASALLAPAYLLVVEGRDGDEPVVRSSGLDPDEARDLAEAMRRGDDLGARAVVVDVASTRHAHGKLAAVFGPGQRALDQDRHLLEAYARHAAAALDLLTALEDSRREARRATALLALAHALAGARDTLAAATVVAQAMPGIVGCRGAGVMLWDAATGSLRSVASHGHEPHESQVLANATIHMDNVPELAGLITRREPMVLDVATASPVVAGLLRGVGARSAIVVPLLAGDSLMGIATASWPRSMVGTPGLAEALTRLEGLSDQAATALENARLLATVHHQSQHDALTGLPNRVLFARALDDCLRATPEDRTVAVLFCDLDRFKYVNDGFGHAAGDELLRQVGARLRERVRDGDVLGRLSGDEFAVVLPSVSGEDHAVGIALDIIESLDKPFRIDGRELRITASIGISLHTGPDGRGDKLLASADSAMYQAKQRGRNQVAVAGGLVKRGVVPSLEAELSSAITNDQLRLFFQPVVDVSGPSEAGDVVGGEALLRWAHPRLGLLAPGAFLPLAEEAGLVTDLDLWALGAACRTLAGWCEESGRPMHVAVNLAGATLVDPRLLPAVRSALTANEITPDQLHLEIVESRSLVDIPGAVERLGELRQMGVKISLDDFGTGYSTLAWIQALPVDQIKIDRTFIMALPDDDASLAVVRAVLSLASDLGIGVVAEGVEEIEQLAALREVGCGLVQGYLLGRPQPELEMGL</sequence>
<dbReference type="SUPFAM" id="SSF141868">
    <property type="entry name" value="EAL domain-like"/>
    <property type="match status" value="1"/>
</dbReference>
<dbReference type="InterPro" id="IPR000160">
    <property type="entry name" value="GGDEF_dom"/>
</dbReference>
<dbReference type="InterPro" id="IPR035919">
    <property type="entry name" value="EAL_sf"/>
</dbReference>
<dbReference type="Gene3D" id="3.20.20.450">
    <property type="entry name" value="EAL domain"/>
    <property type="match status" value="1"/>
</dbReference>
<dbReference type="InterPro" id="IPR052155">
    <property type="entry name" value="Biofilm_reg_signaling"/>
</dbReference>
<dbReference type="Gene3D" id="3.90.1520.10">
    <property type="entry name" value="H-NOX domain"/>
    <property type="match status" value="1"/>
</dbReference>
<dbReference type="PROSITE" id="PS50883">
    <property type="entry name" value="EAL"/>
    <property type="match status" value="1"/>
</dbReference>
<dbReference type="PANTHER" id="PTHR44757:SF2">
    <property type="entry name" value="BIOFILM ARCHITECTURE MAINTENANCE PROTEIN MBAA"/>
    <property type="match status" value="1"/>
</dbReference>
<dbReference type="PROSITE" id="PS50887">
    <property type="entry name" value="GGDEF"/>
    <property type="match status" value="1"/>
</dbReference>
<dbReference type="Gene3D" id="3.30.70.270">
    <property type="match status" value="1"/>
</dbReference>
<dbReference type="PANTHER" id="PTHR44757">
    <property type="entry name" value="DIGUANYLATE CYCLASE DGCP"/>
    <property type="match status" value="1"/>
</dbReference>
<dbReference type="InterPro" id="IPR038158">
    <property type="entry name" value="H-NOX_domain_sf"/>
</dbReference>
<evidence type="ECO:0000313" key="3">
    <source>
        <dbReference type="EMBL" id="KGM03097.1"/>
    </source>
</evidence>
<dbReference type="SUPFAM" id="SSF55781">
    <property type="entry name" value="GAF domain-like"/>
    <property type="match status" value="1"/>
</dbReference>
<evidence type="ECO:0000313" key="4">
    <source>
        <dbReference type="Proteomes" id="UP000029833"/>
    </source>
</evidence>
<comment type="caution">
    <text evidence="3">The sequence shown here is derived from an EMBL/GenBank/DDBJ whole genome shotgun (WGS) entry which is preliminary data.</text>
</comment>
<dbReference type="RefSeq" id="WP_169743986.1">
    <property type="nucleotide sequence ID" value="NZ_AXNT01000024.1"/>
</dbReference>
<dbReference type="InterPro" id="IPR029016">
    <property type="entry name" value="GAF-like_dom_sf"/>
</dbReference>
<keyword evidence="4" id="KW-1185">Reference proteome</keyword>
<dbReference type="SMART" id="SM00052">
    <property type="entry name" value="EAL"/>
    <property type="match status" value="1"/>
</dbReference>
<dbReference type="Proteomes" id="UP000029833">
    <property type="component" value="Unassembled WGS sequence"/>
</dbReference>
<dbReference type="CDD" id="cd01948">
    <property type="entry name" value="EAL"/>
    <property type="match status" value="1"/>
</dbReference>
<dbReference type="InterPro" id="IPR003018">
    <property type="entry name" value="GAF"/>
</dbReference>
<evidence type="ECO:0008006" key="5">
    <source>
        <dbReference type="Google" id="ProtNLM"/>
    </source>
</evidence>
<feature type="domain" description="GGDEF" evidence="2">
    <location>
        <begin position="550"/>
        <end position="683"/>
    </location>
</feature>
<dbReference type="NCBIfam" id="TIGR00254">
    <property type="entry name" value="GGDEF"/>
    <property type="match status" value="1"/>
</dbReference>
<dbReference type="AlphaFoldDB" id="A0A0A0BAF8"/>
<proteinExistence type="predicted"/>
<dbReference type="SMART" id="SM00065">
    <property type="entry name" value="GAF"/>
    <property type="match status" value="1"/>
</dbReference>
<dbReference type="GO" id="GO:0020037">
    <property type="term" value="F:heme binding"/>
    <property type="evidence" value="ECO:0007669"/>
    <property type="project" value="InterPro"/>
</dbReference>
<accession>A0A0A0BAF8</accession>
<dbReference type="Pfam" id="PF00990">
    <property type="entry name" value="GGDEF"/>
    <property type="match status" value="1"/>
</dbReference>
<evidence type="ECO:0000259" key="2">
    <source>
        <dbReference type="PROSITE" id="PS50887"/>
    </source>
</evidence>
<dbReference type="Pfam" id="PF01590">
    <property type="entry name" value="GAF"/>
    <property type="match status" value="1"/>
</dbReference>
<organism evidence="3 4">
    <name type="scientific">Cellulomonas cellasea DSM 20118</name>
    <dbReference type="NCBI Taxonomy" id="1408250"/>
    <lineage>
        <taxon>Bacteria</taxon>
        <taxon>Bacillati</taxon>
        <taxon>Actinomycetota</taxon>
        <taxon>Actinomycetes</taxon>
        <taxon>Micrococcales</taxon>
        <taxon>Cellulomonadaceae</taxon>
        <taxon>Cellulomonas</taxon>
    </lineage>
</organism>
<dbReference type="STRING" id="1408250.Q760_09370"/>
<feature type="domain" description="EAL" evidence="1">
    <location>
        <begin position="690"/>
        <end position="942"/>
    </location>
</feature>
<dbReference type="FunFam" id="3.30.70.270:FF:000001">
    <property type="entry name" value="Diguanylate cyclase domain protein"/>
    <property type="match status" value="1"/>
</dbReference>
<dbReference type="InterPro" id="IPR043128">
    <property type="entry name" value="Rev_trsase/Diguanyl_cyclase"/>
</dbReference>
<dbReference type="CDD" id="cd01949">
    <property type="entry name" value="GGDEF"/>
    <property type="match status" value="1"/>
</dbReference>
<dbReference type="Gene3D" id="3.30.450.40">
    <property type="match status" value="1"/>
</dbReference>
<dbReference type="EMBL" id="AXNT01000024">
    <property type="protein sequence ID" value="KGM03097.1"/>
    <property type="molecule type" value="Genomic_DNA"/>
</dbReference>
<reference evidence="3 4" key="1">
    <citation type="submission" date="2013-10" db="EMBL/GenBank/DDBJ databases">
        <authorList>
            <person name="Wang G."/>
            <person name="Zhuang W."/>
        </authorList>
    </citation>
    <scope>NUCLEOTIDE SEQUENCE [LARGE SCALE GENOMIC DNA]</scope>
    <source>
        <strain evidence="3 4">DSM 20118</strain>
    </source>
</reference>
<dbReference type="SMART" id="SM00267">
    <property type="entry name" value="GGDEF"/>
    <property type="match status" value="1"/>
</dbReference>
<name>A0A0A0BAF8_9CELL</name>